<dbReference type="InterPro" id="IPR012337">
    <property type="entry name" value="RNaseH-like_sf"/>
</dbReference>
<dbReference type="Ensembl" id="ENSNPET00000006717.1">
    <property type="protein sequence ID" value="ENSNPEP00000006556.1"/>
    <property type="gene ID" value="ENSNPEG00000004936.1"/>
</dbReference>
<dbReference type="PANTHER" id="PTHR23044:SF61">
    <property type="entry name" value="3'-5' EXORIBONUCLEASE 1-RELATED"/>
    <property type="match status" value="1"/>
</dbReference>
<dbReference type="InterPro" id="IPR036397">
    <property type="entry name" value="RNaseH_sf"/>
</dbReference>
<keyword evidence="7" id="KW-1185">Reference proteome</keyword>
<dbReference type="Proteomes" id="UP000694420">
    <property type="component" value="Unplaced"/>
</dbReference>
<reference evidence="6" key="2">
    <citation type="submission" date="2025-09" db="UniProtKB">
        <authorList>
            <consortium name="Ensembl"/>
        </authorList>
    </citation>
    <scope>IDENTIFICATION</scope>
</reference>
<dbReference type="CDD" id="cd06133">
    <property type="entry name" value="ERI-1_3'hExo_like"/>
    <property type="match status" value="1"/>
</dbReference>
<sequence length="168" mass="19152">SMKQNHESRHTSVSRRALAPAQPSSDRPGGLYLVEFPAVLLNTASGQLEAEFHSYVQPQEQPLLSEFCTALTGITQVQVEEGVPLNICLSQFVKWIQKIQQEKKILFISDTPNNSTSEAKLCTFVTWTDWDLGVCLHYECKRKQLRKPDIFNAWIDLKATYRVRKSVL</sequence>
<evidence type="ECO:0000313" key="7">
    <source>
        <dbReference type="Proteomes" id="UP000694420"/>
    </source>
</evidence>
<evidence type="ECO:0000313" key="6">
    <source>
        <dbReference type="Ensembl" id="ENSNPEP00000006556.1"/>
    </source>
</evidence>
<evidence type="ECO:0000259" key="5">
    <source>
        <dbReference type="Pfam" id="PF00929"/>
    </source>
</evidence>
<evidence type="ECO:0000256" key="3">
    <source>
        <dbReference type="ARBA" id="ARBA00022839"/>
    </source>
</evidence>
<dbReference type="SUPFAM" id="SSF53098">
    <property type="entry name" value="Ribonuclease H-like"/>
    <property type="match status" value="1"/>
</dbReference>
<evidence type="ECO:0000256" key="2">
    <source>
        <dbReference type="ARBA" id="ARBA00022801"/>
    </source>
</evidence>
<keyword evidence="1" id="KW-0540">Nuclease</keyword>
<organism evidence="6 7">
    <name type="scientific">Nothoprocta perdicaria</name>
    <name type="common">Chilean tinamou</name>
    <name type="synonym">Crypturus perdicarius</name>
    <dbReference type="NCBI Taxonomy" id="30464"/>
    <lineage>
        <taxon>Eukaryota</taxon>
        <taxon>Metazoa</taxon>
        <taxon>Chordata</taxon>
        <taxon>Craniata</taxon>
        <taxon>Vertebrata</taxon>
        <taxon>Euteleostomi</taxon>
        <taxon>Archelosauria</taxon>
        <taxon>Archosauria</taxon>
        <taxon>Dinosauria</taxon>
        <taxon>Saurischia</taxon>
        <taxon>Theropoda</taxon>
        <taxon>Coelurosauria</taxon>
        <taxon>Aves</taxon>
        <taxon>Palaeognathae</taxon>
        <taxon>Tinamiformes</taxon>
        <taxon>Tinamidae</taxon>
        <taxon>Nothoprocta</taxon>
    </lineage>
</organism>
<name>A0A8C7EAY6_NOTPE</name>
<keyword evidence="2" id="KW-0378">Hydrolase</keyword>
<dbReference type="PANTHER" id="PTHR23044">
    <property type="entry name" value="3'-5' EXONUCLEASE ERI1-RELATED"/>
    <property type="match status" value="1"/>
</dbReference>
<dbReference type="Gene3D" id="3.30.420.10">
    <property type="entry name" value="Ribonuclease H-like superfamily/Ribonuclease H"/>
    <property type="match status" value="1"/>
</dbReference>
<evidence type="ECO:0000256" key="4">
    <source>
        <dbReference type="SAM" id="MobiDB-lite"/>
    </source>
</evidence>
<protein>
    <submittedName>
        <fullName evidence="6">ERI1 exoribonuclease family member 2</fullName>
    </submittedName>
</protein>
<gene>
    <name evidence="6" type="primary">ERI2</name>
</gene>
<feature type="compositionally biased region" description="Basic and acidic residues" evidence="4">
    <location>
        <begin position="1"/>
        <end position="10"/>
    </location>
</feature>
<dbReference type="InterPro" id="IPR047201">
    <property type="entry name" value="ERI-1_3'hExo-like"/>
</dbReference>
<proteinExistence type="predicted"/>
<reference evidence="6" key="1">
    <citation type="submission" date="2025-08" db="UniProtKB">
        <authorList>
            <consortium name="Ensembl"/>
        </authorList>
    </citation>
    <scope>IDENTIFICATION</scope>
</reference>
<dbReference type="GO" id="GO:0003676">
    <property type="term" value="F:nucleic acid binding"/>
    <property type="evidence" value="ECO:0007669"/>
    <property type="project" value="InterPro"/>
</dbReference>
<feature type="region of interest" description="Disordered" evidence="4">
    <location>
        <begin position="1"/>
        <end position="25"/>
    </location>
</feature>
<dbReference type="InterPro" id="IPR013520">
    <property type="entry name" value="Ribonucl_H"/>
</dbReference>
<evidence type="ECO:0000256" key="1">
    <source>
        <dbReference type="ARBA" id="ARBA00022722"/>
    </source>
</evidence>
<keyword evidence="3" id="KW-0269">Exonuclease</keyword>
<feature type="domain" description="Exonuclease" evidence="5">
    <location>
        <begin position="33"/>
        <end position="107"/>
    </location>
</feature>
<dbReference type="AlphaFoldDB" id="A0A8C7EAY6"/>
<accession>A0A8C7EAY6</accession>
<dbReference type="Pfam" id="PF00929">
    <property type="entry name" value="RNase_T"/>
    <property type="match status" value="1"/>
</dbReference>
<dbReference type="GO" id="GO:0000175">
    <property type="term" value="F:3'-5'-RNA exonuclease activity"/>
    <property type="evidence" value="ECO:0007669"/>
    <property type="project" value="InterPro"/>
</dbReference>
<dbReference type="InterPro" id="IPR051274">
    <property type="entry name" value="3-5_Exoribonuclease"/>
</dbReference>